<dbReference type="SUPFAM" id="SSF57889">
    <property type="entry name" value="Cysteine-rich domain"/>
    <property type="match status" value="1"/>
</dbReference>
<dbReference type="PANTHER" id="PTHR32410">
    <property type="entry name" value="CYSTEINE/HISTIDINE-RICH C1 DOMAIN FAMILY PROTEIN"/>
    <property type="match status" value="1"/>
</dbReference>
<protein>
    <recommendedName>
        <fullName evidence="2">DC1 domain-containing protein</fullName>
    </recommendedName>
</protein>
<dbReference type="InterPro" id="IPR004146">
    <property type="entry name" value="DC1"/>
</dbReference>
<dbReference type="OrthoDB" id="938199at2759"/>
<sequence length="162" mass="19094">MVVVKIQVWHTIVRVAISVYVLTVLDYQLRAQHKYDEKHLLALTYHDDNDYSATHYCDICEETRDPTPWFYRCATCDACAHVDCALGDKPFIKLGSICKLEEEEDEDEDEDNHEHTLTFVKKIYYYPECIKCGERCQDLAVECAEPECNYIAHWKCIEPWYL</sequence>
<accession>A0A1R3IAL8</accession>
<reference evidence="4" key="1">
    <citation type="submission" date="2013-09" db="EMBL/GenBank/DDBJ databases">
        <title>Corchorus olitorius genome sequencing.</title>
        <authorList>
            <person name="Alam M."/>
            <person name="Haque M.S."/>
            <person name="Islam M.S."/>
            <person name="Emdad E.M."/>
            <person name="Islam M.M."/>
            <person name="Ahmed B."/>
            <person name="Halim A."/>
            <person name="Hossen Q.M.M."/>
            <person name="Hossain M.Z."/>
            <person name="Ahmed R."/>
            <person name="Khan M.M."/>
            <person name="Islam R."/>
            <person name="Rashid M.M."/>
            <person name="Khan S.A."/>
            <person name="Rahman M.S."/>
            <person name="Alam M."/>
            <person name="Yahiya A.S."/>
            <person name="Khan M.S."/>
            <person name="Azam M.S."/>
            <person name="Haque T."/>
            <person name="Lashkar M.Z.H."/>
            <person name="Akhand A.I."/>
            <person name="Morshed G."/>
            <person name="Roy S."/>
            <person name="Uddin K.S."/>
            <person name="Rabeya T."/>
            <person name="Hossain A.S."/>
            <person name="Chowdhury A."/>
            <person name="Snigdha A.R."/>
            <person name="Mortoza M.S."/>
            <person name="Matin S.A."/>
            <person name="Hoque S.M.E."/>
            <person name="Islam M.K."/>
            <person name="Roy D.K."/>
            <person name="Haider R."/>
            <person name="Moosa M.M."/>
            <person name="Elias S.M."/>
            <person name="Hasan A.M."/>
            <person name="Jahan S."/>
            <person name="Shafiuddin M."/>
            <person name="Mahmood N."/>
            <person name="Shommy N.S."/>
        </authorList>
    </citation>
    <scope>NUCLEOTIDE SEQUENCE [LARGE SCALE GENOMIC DNA]</scope>
    <source>
        <strain evidence="4">cv. O-4</strain>
    </source>
</reference>
<proteinExistence type="predicted"/>
<name>A0A1R3IAL8_9ROSI</name>
<gene>
    <name evidence="3" type="ORF">COLO4_24368</name>
</gene>
<dbReference type="InterPro" id="IPR046349">
    <property type="entry name" value="C1-like_sf"/>
</dbReference>
<keyword evidence="1" id="KW-0677">Repeat</keyword>
<dbReference type="EMBL" id="AWUE01018523">
    <property type="protein sequence ID" value="OMO79598.1"/>
    <property type="molecule type" value="Genomic_DNA"/>
</dbReference>
<evidence type="ECO:0000259" key="2">
    <source>
        <dbReference type="Pfam" id="PF03107"/>
    </source>
</evidence>
<dbReference type="InterPro" id="IPR053192">
    <property type="entry name" value="Vacuole_Formation_Reg"/>
</dbReference>
<keyword evidence="4" id="KW-1185">Reference proteome</keyword>
<dbReference type="PANTHER" id="PTHR32410:SF169">
    <property type="entry name" value="C1 DOMAIN FAMILY PROTEIN, PUTATIVE-RELATED"/>
    <property type="match status" value="1"/>
</dbReference>
<feature type="domain" description="DC1" evidence="2">
    <location>
        <begin position="39"/>
        <end position="85"/>
    </location>
</feature>
<dbReference type="Proteomes" id="UP000187203">
    <property type="component" value="Unassembled WGS sequence"/>
</dbReference>
<dbReference type="AlphaFoldDB" id="A0A1R3IAL8"/>
<evidence type="ECO:0000256" key="1">
    <source>
        <dbReference type="ARBA" id="ARBA00022737"/>
    </source>
</evidence>
<evidence type="ECO:0000313" key="3">
    <source>
        <dbReference type="EMBL" id="OMO79598.1"/>
    </source>
</evidence>
<dbReference type="STRING" id="93759.A0A1R3IAL8"/>
<dbReference type="Pfam" id="PF03107">
    <property type="entry name" value="C1_2"/>
    <property type="match status" value="1"/>
</dbReference>
<evidence type="ECO:0000313" key="4">
    <source>
        <dbReference type="Proteomes" id="UP000187203"/>
    </source>
</evidence>
<comment type="caution">
    <text evidence="3">The sequence shown here is derived from an EMBL/GenBank/DDBJ whole genome shotgun (WGS) entry which is preliminary data.</text>
</comment>
<organism evidence="3 4">
    <name type="scientific">Corchorus olitorius</name>
    <dbReference type="NCBI Taxonomy" id="93759"/>
    <lineage>
        <taxon>Eukaryota</taxon>
        <taxon>Viridiplantae</taxon>
        <taxon>Streptophyta</taxon>
        <taxon>Embryophyta</taxon>
        <taxon>Tracheophyta</taxon>
        <taxon>Spermatophyta</taxon>
        <taxon>Magnoliopsida</taxon>
        <taxon>eudicotyledons</taxon>
        <taxon>Gunneridae</taxon>
        <taxon>Pentapetalae</taxon>
        <taxon>rosids</taxon>
        <taxon>malvids</taxon>
        <taxon>Malvales</taxon>
        <taxon>Malvaceae</taxon>
        <taxon>Grewioideae</taxon>
        <taxon>Apeibeae</taxon>
        <taxon>Corchorus</taxon>
    </lineage>
</organism>